<dbReference type="KEGG" id="vg:55813796"/>
<reference evidence="1 2" key="1">
    <citation type="submission" date="2019-07" db="EMBL/GenBank/DDBJ databases">
        <authorList>
            <person name="Stoner T.H."/>
            <person name="Garlena R.A."/>
            <person name="Russell D.A."/>
            <person name="Pope W.H."/>
            <person name="Jacobs-Sera D."/>
            <person name="Hatfull G.F."/>
        </authorList>
    </citation>
    <scope>NUCLEOTIDE SEQUENCE [LARGE SCALE GENOMIC DNA]</scope>
</reference>
<name>A0A5J6TI29_9CAUD</name>
<dbReference type="GeneID" id="55813796"/>
<accession>A0A5J6TI29</accession>
<dbReference type="EMBL" id="MN234178">
    <property type="protein sequence ID" value="QFG09577.1"/>
    <property type="molecule type" value="Genomic_DNA"/>
</dbReference>
<keyword evidence="2" id="KW-1185">Reference proteome</keyword>
<dbReference type="RefSeq" id="YP_009884436.1">
    <property type="nucleotide sequence ID" value="NC_049470.1"/>
</dbReference>
<evidence type="ECO:0000313" key="2">
    <source>
        <dbReference type="Proteomes" id="UP000325735"/>
    </source>
</evidence>
<dbReference type="Proteomes" id="UP000325735">
    <property type="component" value="Segment"/>
</dbReference>
<sequence length="175" mass="18903">MPVTCPACATTFASSLNIAVGNGIEVRSARVTGDSPFRDTCPNCGTSVMVGGEWAVLREGVESVFALKRGEMIIVQHALDAAITHEDLVRAIRVMEDIEGPRLSVVLEWLRNAGSNATVLDWIAIVLAAVSLATQSLPDDEAKMTPAQYEEFVTRVVKEIRSPAPEPAQQTRAQR</sequence>
<proteinExistence type="predicted"/>
<organism evidence="1 2">
    <name type="scientific">Arthrobacter phage TripleJ</name>
    <dbReference type="NCBI Taxonomy" id="2599838"/>
    <lineage>
        <taxon>Viruses</taxon>
        <taxon>Duplodnaviria</taxon>
        <taxon>Heunggongvirae</taxon>
        <taxon>Uroviricota</taxon>
        <taxon>Caudoviricetes</taxon>
        <taxon>Triplejayvirus</taxon>
        <taxon>Triplejayvirus tripleJ</taxon>
    </lineage>
</organism>
<gene>
    <name evidence="1" type="primary">33</name>
    <name evidence="1" type="ORF">PBI_TRIPLEJ_33</name>
</gene>
<evidence type="ECO:0000313" key="1">
    <source>
        <dbReference type="EMBL" id="QFG09577.1"/>
    </source>
</evidence>
<protein>
    <submittedName>
        <fullName evidence="1">DNA binding protein</fullName>
    </submittedName>
</protein>